<dbReference type="GO" id="GO:0008081">
    <property type="term" value="F:phosphoric diester hydrolase activity"/>
    <property type="evidence" value="ECO:0007669"/>
    <property type="project" value="InterPro"/>
</dbReference>
<evidence type="ECO:0000313" key="3">
    <source>
        <dbReference type="Proteomes" id="UP001216150"/>
    </source>
</evidence>
<evidence type="ECO:0000313" key="2">
    <source>
        <dbReference type="EMBL" id="KAJ5596032.1"/>
    </source>
</evidence>
<keyword evidence="3" id="KW-1185">Reference proteome</keyword>
<comment type="caution">
    <text evidence="2">The sequence shown here is derived from an EMBL/GenBank/DDBJ whole genome shotgun (WGS) entry which is preliminary data.</text>
</comment>
<accession>A0AAD6DXF1</accession>
<dbReference type="Gene3D" id="3.20.20.190">
    <property type="entry name" value="Phosphatidylinositol (PI) phosphodiesterase"/>
    <property type="match status" value="1"/>
</dbReference>
<dbReference type="SUPFAM" id="SSF51695">
    <property type="entry name" value="PLC-like phosphodiesterases"/>
    <property type="match status" value="1"/>
</dbReference>
<dbReference type="InterPro" id="IPR017946">
    <property type="entry name" value="PLC-like_Pdiesterase_TIM-brl"/>
</dbReference>
<dbReference type="EMBL" id="JAQJAC010000002">
    <property type="protein sequence ID" value="KAJ5596032.1"/>
    <property type="molecule type" value="Genomic_DNA"/>
</dbReference>
<feature type="signal peptide" evidence="1">
    <location>
        <begin position="1"/>
        <end position="15"/>
    </location>
</feature>
<feature type="chain" id="PRO_5042211976" description="PLC-like phosphodiesterase" evidence="1">
    <location>
        <begin position="16"/>
        <end position="395"/>
    </location>
</feature>
<dbReference type="PANTHER" id="PTHR13593">
    <property type="match status" value="1"/>
</dbReference>
<reference evidence="2 3" key="1">
    <citation type="journal article" date="2023" name="IMA Fungus">
        <title>Comparative genomic study of the Penicillium genus elucidates a diverse pangenome and 15 lateral gene transfer events.</title>
        <authorList>
            <person name="Petersen C."/>
            <person name="Sorensen T."/>
            <person name="Nielsen M.R."/>
            <person name="Sondergaard T.E."/>
            <person name="Sorensen J.L."/>
            <person name="Fitzpatrick D.A."/>
            <person name="Frisvad J.C."/>
            <person name="Nielsen K.L."/>
        </authorList>
    </citation>
    <scope>NUCLEOTIDE SEQUENCE [LARGE SCALE GENOMIC DNA]</scope>
    <source>
        <strain evidence="2 3">IBT 29057</strain>
    </source>
</reference>
<gene>
    <name evidence="2" type="ORF">N7450_002490</name>
</gene>
<dbReference type="InterPro" id="IPR051057">
    <property type="entry name" value="PI-PLC_domain"/>
</dbReference>
<sequence length="395" mass="42891">MQLLSLLALLPAALAKPLNVRATACNNSPDLCDKSYGDITHLGAHDSPFVSSSASSLSLATNQYYDTPTQLSAGVRLVSAQVHKSNSQWRLCHSDCNLQDAGLLSDWLGNIKTWLDENENEVVTILLVNSDNAGASDLNTEFKAANITDYAYEPKSLTSAPTSWPTLQEMIDDGKRLVVFVPSLTTSPSYPYLMNEWDFVWENNYDVRSPSNFSCDANRPSTDTSTLASSNKLPLMNHFLYSTDLSEIGIEYPNSSYVATTNAASGGTGNLRCKKQWNKAPTFILVDFFNRGPAIDTVDSLNGVTNPVGRTSVSTTADASSGGSTVNNVFKGLVQLAASAKAGSSPSMGNWVWVGGDWGSILVEVFHLVKMMLSSSILFPSFIRHTFSHLPFMIR</sequence>
<keyword evidence="1" id="KW-0732">Signal</keyword>
<name>A0AAD6DXF1_9EURO</name>
<proteinExistence type="predicted"/>
<organism evidence="2 3">
    <name type="scientific">Penicillium hetheringtonii</name>
    <dbReference type="NCBI Taxonomy" id="911720"/>
    <lineage>
        <taxon>Eukaryota</taxon>
        <taxon>Fungi</taxon>
        <taxon>Dikarya</taxon>
        <taxon>Ascomycota</taxon>
        <taxon>Pezizomycotina</taxon>
        <taxon>Eurotiomycetes</taxon>
        <taxon>Eurotiomycetidae</taxon>
        <taxon>Eurotiales</taxon>
        <taxon>Aspergillaceae</taxon>
        <taxon>Penicillium</taxon>
    </lineage>
</organism>
<dbReference type="Proteomes" id="UP001216150">
    <property type="component" value="Unassembled WGS sequence"/>
</dbReference>
<evidence type="ECO:0008006" key="4">
    <source>
        <dbReference type="Google" id="ProtNLM"/>
    </source>
</evidence>
<dbReference type="Pfam" id="PF26146">
    <property type="entry name" value="PI-PLC_X"/>
    <property type="match status" value="1"/>
</dbReference>
<dbReference type="GO" id="GO:0006629">
    <property type="term" value="P:lipid metabolic process"/>
    <property type="evidence" value="ECO:0007669"/>
    <property type="project" value="InterPro"/>
</dbReference>
<protein>
    <recommendedName>
        <fullName evidence="4">PLC-like phosphodiesterase</fullName>
    </recommendedName>
</protein>
<dbReference type="PANTHER" id="PTHR13593:SF80">
    <property type="entry name" value="PLC-LIKE PHOSPHODIESTERASE"/>
    <property type="match status" value="1"/>
</dbReference>
<dbReference type="AlphaFoldDB" id="A0AAD6DXF1"/>
<evidence type="ECO:0000256" key="1">
    <source>
        <dbReference type="SAM" id="SignalP"/>
    </source>
</evidence>